<dbReference type="VEuPathDB" id="HostDB:ENSMUSG00000020109"/>
<dbReference type="PANTHER" id="PTHR43908">
    <property type="entry name" value="AT29763P-RELATED"/>
    <property type="match status" value="1"/>
</dbReference>
<keyword evidence="4" id="KW-1185">Reference proteome</keyword>
<reference evidence="7" key="2">
    <citation type="journal article" date="2010" name="Cell">
        <title>A tissue-specific atlas of mouse protein phosphorylation and expression.</title>
        <authorList>
            <person name="Huttlin E.L."/>
            <person name="Jedrychowski M.P."/>
            <person name="Elias J.E."/>
            <person name="Goswami T."/>
            <person name="Rad R."/>
            <person name="Beausoleil S.A."/>
            <person name="Villen J."/>
            <person name="Haas W."/>
            <person name="Sowa M.E."/>
            <person name="Gygi S.P."/>
        </authorList>
    </citation>
    <scope>IDENTIFICATION BY MASS SPECTROMETRY [LARGE SCALE ANALYSIS]</scope>
</reference>
<name>D6RHR9_MOUSE</name>
<dbReference type="AGR" id="MGI:1931881"/>
<feature type="compositionally biased region" description="Low complexity" evidence="1">
    <location>
        <begin position="57"/>
        <end position="84"/>
    </location>
</feature>
<evidence type="ECO:0007829" key="6">
    <source>
        <dbReference type="ProteomicsDB" id="D6RHR9"/>
    </source>
</evidence>
<dbReference type="PeptideAtlas" id="D6RHR9"/>
<dbReference type="Antibodypedia" id="2545">
    <property type="antibodies" value="176 antibodies from 25 providers"/>
</dbReference>
<dbReference type="ExpressionAtlas" id="D6RHR9">
    <property type="expression patterns" value="baseline and differential"/>
</dbReference>
<evidence type="ECO:0007829" key="5">
    <source>
        <dbReference type="PeptideAtlas" id="D6RHR9"/>
    </source>
</evidence>
<keyword evidence="5 6" id="KW-1267">Proteomics identification</keyword>
<dbReference type="Bgee" id="ENSMUSG00000020109">
    <property type="expression patterns" value="Expressed in hindlimb stylopod muscle and 237 other cell types or tissues"/>
</dbReference>
<reference evidence="2 4" key="3">
    <citation type="journal article" date="2011" name="PLoS Biol.">
        <title>Modernizing reference genome assemblies.</title>
        <authorList>
            <person name="Church D.M."/>
            <person name="Schneider V.A."/>
            <person name="Graves T."/>
            <person name="Auger K."/>
            <person name="Cunningham F."/>
            <person name="Bouk N."/>
            <person name="Chen H.C."/>
            <person name="Agarwala R."/>
            <person name="McLaren W.M."/>
            <person name="Ritchie G.R."/>
            <person name="Albracht D."/>
            <person name="Kremitzki M."/>
            <person name="Rock S."/>
            <person name="Kotkiewicz H."/>
            <person name="Kremitzki C."/>
            <person name="Wollam A."/>
            <person name="Trani L."/>
            <person name="Fulton L."/>
            <person name="Fulton R."/>
            <person name="Matthews L."/>
            <person name="Whitehead S."/>
            <person name="Chow W."/>
            <person name="Torrance J."/>
            <person name="Dunn M."/>
            <person name="Harden G."/>
            <person name="Threadgold G."/>
            <person name="Wood J."/>
            <person name="Collins J."/>
            <person name="Heath P."/>
            <person name="Griffiths G."/>
            <person name="Pelan S."/>
            <person name="Grafham D."/>
            <person name="Eichler E.E."/>
            <person name="Weinstock G."/>
            <person name="Mardis E.R."/>
            <person name="Wilson R.K."/>
            <person name="Howe K."/>
            <person name="Flicek P."/>
            <person name="Hubbard T."/>
        </authorList>
    </citation>
    <scope>NUCLEOTIDE SEQUENCE [LARGE SCALE GENOMIC DNA]</scope>
    <source>
        <strain evidence="2 4">C57BL/6J</strain>
    </source>
</reference>
<sequence length="126" mass="13839">MESNKDEAERCISIALKAIQSNQPERALRFLEKAQRLYPTPRVSALIESLNQKPQSTGDHPQPTDTTHTTTKKAGGTETPSANGEAGGGESAKGYTSEQVAAVKSHWHSVCRTQQPREKETVRPVW</sequence>
<accession>D6RHR9</accession>
<feature type="region of interest" description="Disordered" evidence="1">
    <location>
        <begin position="47"/>
        <end position="126"/>
    </location>
</feature>
<reference evidence="2 4" key="1">
    <citation type="journal article" date="2009" name="PLoS Biol.">
        <title>Lineage-specific biology revealed by a finished genome assembly of the mouse.</title>
        <authorList>
            <consortium name="Mouse Genome Sequencing Consortium"/>
            <person name="Church D.M."/>
            <person name="Goodstadt L."/>
            <person name="Hillier L.W."/>
            <person name="Zody M.C."/>
            <person name="Goldstein S."/>
            <person name="She X."/>
            <person name="Bult C.J."/>
            <person name="Agarwala R."/>
            <person name="Cherry J.L."/>
            <person name="DiCuccio M."/>
            <person name="Hlavina W."/>
            <person name="Kapustin Y."/>
            <person name="Meric P."/>
            <person name="Maglott D."/>
            <person name="Birtle Z."/>
            <person name="Marques A.C."/>
            <person name="Graves T."/>
            <person name="Zhou S."/>
            <person name="Teague B."/>
            <person name="Potamousis K."/>
            <person name="Churas C."/>
            <person name="Place M."/>
            <person name="Herschleb J."/>
            <person name="Runnheim R."/>
            <person name="Forrest D."/>
            <person name="Amos-Landgraf J."/>
            <person name="Schwartz D.C."/>
            <person name="Cheng Z."/>
            <person name="Lindblad-Toh K."/>
            <person name="Eichler E.E."/>
            <person name="Ponting C.P."/>
        </authorList>
    </citation>
    <scope>NUCLEOTIDE SEQUENCE [LARGE SCALE GENOMIC DNA]</scope>
    <source>
        <strain evidence="2 4">C57BL/6J</strain>
    </source>
</reference>
<reference evidence="2" key="4">
    <citation type="submission" date="2025-08" db="UniProtKB">
        <authorList>
            <consortium name="Ensembl"/>
        </authorList>
    </citation>
    <scope>IDENTIFICATION</scope>
    <source>
        <strain evidence="2">C57BL/6J</strain>
    </source>
</reference>
<dbReference type="PANTHER" id="PTHR43908:SF8">
    <property type="entry name" value="DNAJ HOMOLOG SUBFAMILY B MEMBER 12"/>
    <property type="match status" value="1"/>
</dbReference>
<evidence type="ECO:0007829" key="7">
    <source>
        <dbReference type="PubMed" id="21183079"/>
    </source>
</evidence>
<reference evidence="2" key="5">
    <citation type="submission" date="2025-09" db="UniProtKB">
        <authorList>
            <consortium name="Ensembl"/>
        </authorList>
    </citation>
    <scope>IDENTIFICATION</scope>
    <source>
        <strain evidence="2">C57BL/6J</strain>
    </source>
</reference>
<evidence type="ECO:0000313" key="3">
    <source>
        <dbReference type="MGI" id="MGI:1931881"/>
    </source>
</evidence>
<feature type="compositionally biased region" description="Basic and acidic residues" evidence="1">
    <location>
        <begin position="115"/>
        <end position="126"/>
    </location>
</feature>
<evidence type="ECO:0000313" key="4">
    <source>
        <dbReference type="Proteomes" id="UP000000589"/>
    </source>
</evidence>
<dbReference type="Ensembl" id="ENSMUST00000131810.8">
    <property type="protein sequence ID" value="ENSMUSP00000116244.2"/>
    <property type="gene ID" value="ENSMUSG00000020109.14"/>
</dbReference>
<dbReference type="MGI" id="MGI:1931881">
    <property type="gene designation" value="Dnajb12"/>
</dbReference>
<gene>
    <name evidence="2 3" type="primary">Dnajb12</name>
</gene>
<dbReference type="InterPro" id="IPR051100">
    <property type="entry name" value="DnaJ_subfamily_B/C"/>
</dbReference>
<proteinExistence type="evidence at protein level"/>
<evidence type="ECO:0000313" key="2">
    <source>
        <dbReference type="Ensembl" id="ENSMUSP00000116244.2"/>
    </source>
</evidence>
<dbReference type="HOGENOM" id="CLU_2298191_0_0_1"/>
<dbReference type="GeneTree" id="ENSGT00940000155590"/>
<dbReference type="SMR" id="D6RHR9"/>
<protein>
    <submittedName>
        <fullName evidence="2">DnaJ heat shock protein family (Hsp40) member B12</fullName>
    </submittedName>
</protein>
<dbReference type="ProteomicsDB" id="352942"/>
<dbReference type="AlphaFoldDB" id="D6RHR9"/>
<evidence type="ECO:0000256" key="1">
    <source>
        <dbReference type="SAM" id="MobiDB-lite"/>
    </source>
</evidence>
<dbReference type="Proteomes" id="UP000000589">
    <property type="component" value="Chromosome 10"/>
</dbReference>
<organism evidence="2 4">
    <name type="scientific">Mus musculus</name>
    <name type="common">Mouse</name>
    <dbReference type="NCBI Taxonomy" id="10090"/>
    <lineage>
        <taxon>Eukaryota</taxon>
        <taxon>Metazoa</taxon>
        <taxon>Chordata</taxon>
        <taxon>Craniata</taxon>
        <taxon>Vertebrata</taxon>
        <taxon>Euteleostomi</taxon>
        <taxon>Mammalia</taxon>
        <taxon>Eutheria</taxon>
        <taxon>Euarchontoglires</taxon>
        <taxon>Glires</taxon>
        <taxon>Rodentia</taxon>
        <taxon>Myomorpha</taxon>
        <taxon>Muroidea</taxon>
        <taxon>Muridae</taxon>
        <taxon>Murinae</taxon>
        <taxon>Mus</taxon>
        <taxon>Mus</taxon>
    </lineage>
</organism>